<protein>
    <recommendedName>
        <fullName evidence="3">Encoded protein</fullName>
    </recommendedName>
</protein>
<gene>
    <name evidence="1" type="ORF">DUNSADRAFT_17197</name>
</gene>
<organism evidence="1 2">
    <name type="scientific">Dunaliella salina</name>
    <name type="common">Green alga</name>
    <name type="synonym">Protococcus salinus</name>
    <dbReference type="NCBI Taxonomy" id="3046"/>
    <lineage>
        <taxon>Eukaryota</taxon>
        <taxon>Viridiplantae</taxon>
        <taxon>Chlorophyta</taxon>
        <taxon>core chlorophytes</taxon>
        <taxon>Chlorophyceae</taxon>
        <taxon>CS clade</taxon>
        <taxon>Chlamydomonadales</taxon>
        <taxon>Dunaliellaceae</taxon>
        <taxon>Dunaliella</taxon>
    </lineage>
</organism>
<keyword evidence="2" id="KW-1185">Reference proteome</keyword>
<evidence type="ECO:0000313" key="1">
    <source>
        <dbReference type="EMBL" id="KAF5828713.1"/>
    </source>
</evidence>
<dbReference type="Proteomes" id="UP000815325">
    <property type="component" value="Unassembled WGS sequence"/>
</dbReference>
<proteinExistence type="predicted"/>
<comment type="caution">
    <text evidence="1">The sequence shown here is derived from an EMBL/GenBank/DDBJ whole genome shotgun (WGS) entry which is preliminary data.</text>
</comment>
<sequence>MVPKLQVRERILNCQWALEGCSTQPSLVCSTLSLMVIAGAASSFKSVRRRGFLSDLWISVATLSHHSILSSTLRPWQSSRALRP</sequence>
<reference evidence="1" key="1">
    <citation type="submission" date="2017-08" db="EMBL/GenBank/DDBJ databases">
        <authorList>
            <person name="Polle J.E."/>
            <person name="Barry K."/>
            <person name="Cushman J."/>
            <person name="Schmutz J."/>
            <person name="Tran D."/>
            <person name="Hathwaick L.T."/>
            <person name="Yim W.C."/>
            <person name="Jenkins J."/>
            <person name="Mckie-Krisberg Z.M."/>
            <person name="Prochnik S."/>
            <person name="Lindquist E."/>
            <person name="Dockter R.B."/>
            <person name="Adam C."/>
            <person name="Molina H."/>
            <person name="Bunkerborg J."/>
            <person name="Jin E."/>
            <person name="Buchheim M."/>
            <person name="Magnuson J."/>
        </authorList>
    </citation>
    <scope>NUCLEOTIDE SEQUENCE</scope>
    <source>
        <strain evidence="1">CCAP 19/18</strain>
    </source>
</reference>
<name>A0ABQ7G287_DUNSA</name>
<dbReference type="EMBL" id="MU070257">
    <property type="protein sequence ID" value="KAF5828713.1"/>
    <property type="molecule type" value="Genomic_DNA"/>
</dbReference>
<evidence type="ECO:0000313" key="2">
    <source>
        <dbReference type="Proteomes" id="UP000815325"/>
    </source>
</evidence>
<accession>A0ABQ7G287</accession>
<evidence type="ECO:0008006" key="3">
    <source>
        <dbReference type="Google" id="ProtNLM"/>
    </source>
</evidence>